<evidence type="ECO:0000313" key="6">
    <source>
        <dbReference type="Proteomes" id="UP000176216"/>
    </source>
</evidence>
<dbReference type="InterPro" id="IPR001789">
    <property type="entry name" value="Sig_transdc_resp-reg_receiver"/>
</dbReference>
<evidence type="ECO:0000256" key="1">
    <source>
        <dbReference type="ARBA" id="ARBA00022553"/>
    </source>
</evidence>
<feature type="domain" description="Response regulatory" evidence="4">
    <location>
        <begin position="3"/>
        <end position="120"/>
    </location>
</feature>
<dbReference type="InterPro" id="IPR011006">
    <property type="entry name" value="CheY-like_superfamily"/>
</dbReference>
<dbReference type="GO" id="GO:0000160">
    <property type="term" value="P:phosphorelay signal transduction system"/>
    <property type="evidence" value="ECO:0007669"/>
    <property type="project" value="UniProtKB-KW"/>
</dbReference>
<dbReference type="SUPFAM" id="SSF52172">
    <property type="entry name" value="CheY-like"/>
    <property type="match status" value="1"/>
</dbReference>
<comment type="caution">
    <text evidence="5">The sequence shown here is derived from an EMBL/GenBank/DDBJ whole genome shotgun (WGS) entry which is preliminary data.</text>
</comment>
<name>A0A1G2EHN5_9BACT</name>
<reference evidence="5 6" key="1">
    <citation type="journal article" date="2016" name="Nat. Commun.">
        <title>Thousands of microbial genomes shed light on interconnected biogeochemical processes in an aquifer system.</title>
        <authorList>
            <person name="Anantharaman K."/>
            <person name="Brown C.T."/>
            <person name="Hug L.A."/>
            <person name="Sharon I."/>
            <person name="Castelle C.J."/>
            <person name="Probst A.J."/>
            <person name="Thomas B.C."/>
            <person name="Singh A."/>
            <person name="Wilkins M.J."/>
            <person name="Karaoz U."/>
            <person name="Brodie E.L."/>
            <person name="Williams K.H."/>
            <person name="Hubbard S.S."/>
            <person name="Banfield J.F."/>
        </authorList>
    </citation>
    <scope>NUCLEOTIDE SEQUENCE [LARGE SCALE GENOMIC DNA]</scope>
</reference>
<keyword evidence="1 3" id="KW-0597">Phosphoprotein</keyword>
<dbReference type="SMART" id="SM00448">
    <property type="entry name" value="REC"/>
    <property type="match status" value="1"/>
</dbReference>
<gene>
    <name evidence="5" type="ORF">A2W71_02910</name>
</gene>
<accession>A0A1G2EHN5</accession>
<keyword evidence="2" id="KW-0902">Two-component regulatory system</keyword>
<dbReference type="AlphaFoldDB" id="A0A1G2EHN5"/>
<dbReference type="PANTHER" id="PTHR44591:SF14">
    <property type="entry name" value="PROTEIN PILG"/>
    <property type="match status" value="1"/>
</dbReference>
<dbReference type="Pfam" id="PF00072">
    <property type="entry name" value="Response_reg"/>
    <property type="match status" value="1"/>
</dbReference>
<dbReference type="Gene3D" id="3.40.50.2300">
    <property type="match status" value="1"/>
</dbReference>
<sequence length="121" mass="13812">MFSILLIEDDEFIIDIYANKLEKEGFSVAVAKDGQDALLKIKEKIFDLVLLDIVLPKFDGWQILMEIKKDERLKKTKVVILSNLGQKDEVEKGVNLGAAKYLIKANYSPSEMVKEIKKILK</sequence>
<dbReference type="InterPro" id="IPR050595">
    <property type="entry name" value="Bact_response_regulator"/>
</dbReference>
<dbReference type="PANTHER" id="PTHR44591">
    <property type="entry name" value="STRESS RESPONSE REGULATOR PROTEIN 1"/>
    <property type="match status" value="1"/>
</dbReference>
<organism evidence="5 6">
    <name type="scientific">Candidatus Nealsonbacteria bacterium RIFCSPLOWO2_02_39_8</name>
    <dbReference type="NCBI Taxonomy" id="1801674"/>
    <lineage>
        <taxon>Bacteria</taxon>
        <taxon>Candidatus Nealsoniibacteriota</taxon>
    </lineage>
</organism>
<dbReference type="Proteomes" id="UP000176216">
    <property type="component" value="Unassembled WGS sequence"/>
</dbReference>
<dbReference type="EMBL" id="MHMJ01000041">
    <property type="protein sequence ID" value="OGZ24861.1"/>
    <property type="molecule type" value="Genomic_DNA"/>
</dbReference>
<proteinExistence type="predicted"/>
<feature type="modified residue" description="4-aspartylphosphate" evidence="3">
    <location>
        <position position="52"/>
    </location>
</feature>
<evidence type="ECO:0000259" key="4">
    <source>
        <dbReference type="PROSITE" id="PS50110"/>
    </source>
</evidence>
<evidence type="ECO:0000256" key="3">
    <source>
        <dbReference type="PROSITE-ProRule" id="PRU00169"/>
    </source>
</evidence>
<evidence type="ECO:0000256" key="2">
    <source>
        <dbReference type="ARBA" id="ARBA00023012"/>
    </source>
</evidence>
<evidence type="ECO:0000313" key="5">
    <source>
        <dbReference type="EMBL" id="OGZ24861.1"/>
    </source>
</evidence>
<dbReference type="PROSITE" id="PS50110">
    <property type="entry name" value="RESPONSE_REGULATORY"/>
    <property type="match status" value="1"/>
</dbReference>
<protein>
    <recommendedName>
        <fullName evidence="4">Response regulatory domain-containing protein</fullName>
    </recommendedName>
</protein>
<dbReference type="CDD" id="cd17574">
    <property type="entry name" value="REC_OmpR"/>
    <property type="match status" value="1"/>
</dbReference>